<dbReference type="Proteomes" id="UP000715095">
    <property type="component" value="Unassembled WGS sequence"/>
</dbReference>
<gene>
    <name evidence="4" type="primary">thpR</name>
    <name evidence="4" type="ORF">H6A60_01410</name>
</gene>
<comment type="function">
    <text evidence="2">Hydrolyzes RNA 2',3'-cyclic phosphodiester to an RNA 2'-phosphomonoester.</text>
</comment>
<evidence type="ECO:0000256" key="1">
    <source>
        <dbReference type="ARBA" id="ARBA00022801"/>
    </source>
</evidence>
<sequence>MRTFVSLTLPEPRRARLLKLLEDMRSQGALKGRAVRAKNLHLTLAFIGDIDAGTAGRLAARIAEIEPVDLRFEFSHTGAFRSGILWAGLEEKEKFEALAARVREILEEENVSYDAKPFKAHVTLARAWRGSVPAHLRDLHSEKLGEPQPPLLPTKPELMETVWLESGEVEYRRVPPAQ</sequence>
<evidence type="ECO:0000259" key="3">
    <source>
        <dbReference type="Pfam" id="PF02834"/>
    </source>
</evidence>
<comment type="similarity">
    <text evidence="2">Belongs to the 2H phosphoesterase superfamily. ThpR family.</text>
</comment>
<dbReference type="Gene3D" id="3.90.1140.10">
    <property type="entry name" value="Cyclic phosphodiesterase"/>
    <property type="match status" value="1"/>
</dbReference>
<proteinExistence type="inferred from homology"/>
<reference evidence="4 5" key="1">
    <citation type="journal article" date="2021" name="Sci. Rep.">
        <title>The distribution of antibiotic resistance genes in chicken gut microbiota commensals.</title>
        <authorList>
            <person name="Juricova H."/>
            <person name="Matiasovicova J."/>
            <person name="Kubasova T."/>
            <person name="Cejkova D."/>
            <person name="Rychlik I."/>
        </authorList>
    </citation>
    <scope>NUCLEOTIDE SEQUENCE [LARGE SCALE GENOMIC DNA]</scope>
    <source>
        <strain evidence="4 5">An829</strain>
    </source>
</reference>
<dbReference type="InterPro" id="IPR009097">
    <property type="entry name" value="Cyclic_Pdiesterase"/>
</dbReference>
<feature type="active site" description="Proton donor" evidence="2">
    <location>
        <position position="41"/>
    </location>
</feature>
<evidence type="ECO:0000313" key="5">
    <source>
        <dbReference type="Proteomes" id="UP000715095"/>
    </source>
</evidence>
<feature type="short sequence motif" description="HXTX 1" evidence="2">
    <location>
        <begin position="41"/>
        <end position="44"/>
    </location>
</feature>
<name>A0ABS2DPA2_9BURK</name>
<dbReference type="InterPro" id="IPR014051">
    <property type="entry name" value="Phosphoesterase_HXTX"/>
</dbReference>
<comment type="caution">
    <text evidence="4">The sequence shown here is derived from an EMBL/GenBank/DDBJ whole genome shotgun (WGS) entry which is preliminary data.</text>
</comment>
<dbReference type="SUPFAM" id="SSF55144">
    <property type="entry name" value="LigT-like"/>
    <property type="match status" value="1"/>
</dbReference>
<dbReference type="NCBIfam" id="TIGR02258">
    <property type="entry name" value="2_5_ligase"/>
    <property type="match status" value="1"/>
</dbReference>
<evidence type="ECO:0000256" key="2">
    <source>
        <dbReference type="HAMAP-Rule" id="MF_01940"/>
    </source>
</evidence>
<dbReference type="InterPro" id="IPR004175">
    <property type="entry name" value="RNA_CPDase"/>
</dbReference>
<dbReference type="PANTHER" id="PTHR35561">
    <property type="entry name" value="RNA 2',3'-CYCLIC PHOSPHODIESTERASE"/>
    <property type="match status" value="1"/>
</dbReference>
<keyword evidence="5" id="KW-1185">Reference proteome</keyword>
<comment type="catalytic activity">
    <reaction evidence="2">
        <text>a 3'-end 2',3'-cyclophospho-ribonucleotide-RNA + H2O = a 3'-end 2'-phospho-ribonucleotide-RNA + H(+)</text>
        <dbReference type="Rhea" id="RHEA:11828"/>
        <dbReference type="Rhea" id="RHEA-COMP:10464"/>
        <dbReference type="Rhea" id="RHEA-COMP:17353"/>
        <dbReference type="ChEBI" id="CHEBI:15377"/>
        <dbReference type="ChEBI" id="CHEBI:15378"/>
        <dbReference type="ChEBI" id="CHEBI:83064"/>
        <dbReference type="ChEBI" id="CHEBI:173113"/>
        <dbReference type="EC" id="3.1.4.58"/>
    </reaction>
</comment>
<feature type="active site" description="Proton acceptor" evidence="2">
    <location>
        <position position="121"/>
    </location>
</feature>
<evidence type="ECO:0000313" key="4">
    <source>
        <dbReference type="EMBL" id="MBM6703171.1"/>
    </source>
</evidence>
<protein>
    <recommendedName>
        <fullName evidence="2">RNA 2',3'-cyclic phosphodiesterase</fullName>
        <shortName evidence="2">RNA 2',3'-CPDase</shortName>
        <ecNumber evidence="2">3.1.4.58</ecNumber>
    </recommendedName>
</protein>
<dbReference type="RefSeq" id="WP_205101568.1">
    <property type="nucleotide sequence ID" value="NZ_JACJJC010000002.1"/>
</dbReference>
<accession>A0ABS2DPA2</accession>
<feature type="short sequence motif" description="HXTX 2" evidence="2">
    <location>
        <begin position="121"/>
        <end position="124"/>
    </location>
</feature>
<dbReference type="EMBL" id="JACJJC010000002">
    <property type="protein sequence ID" value="MBM6703171.1"/>
    <property type="molecule type" value="Genomic_DNA"/>
</dbReference>
<dbReference type="HAMAP" id="MF_01940">
    <property type="entry name" value="RNA_CPDase"/>
    <property type="match status" value="1"/>
</dbReference>
<organism evidence="4 5">
    <name type="scientific">Sutterella massiliensis</name>
    <dbReference type="NCBI Taxonomy" id="1816689"/>
    <lineage>
        <taxon>Bacteria</taxon>
        <taxon>Pseudomonadati</taxon>
        <taxon>Pseudomonadota</taxon>
        <taxon>Betaproteobacteria</taxon>
        <taxon>Burkholderiales</taxon>
        <taxon>Sutterellaceae</taxon>
        <taxon>Sutterella</taxon>
    </lineage>
</organism>
<feature type="domain" description="Phosphoesterase HXTX" evidence="3">
    <location>
        <begin position="8"/>
        <end position="86"/>
    </location>
</feature>
<keyword evidence="1 2" id="KW-0378">Hydrolase</keyword>
<dbReference type="PANTHER" id="PTHR35561:SF1">
    <property type="entry name" value="RNA 2',3'-CYCLIC PHOSPHODIESTERASE"/>
    <property type="match status" value="1"/>
</dbReference>
<dbReference type="EC" id="3.1.4.58" evidence="2"/>
<dbReference type="Pfam" id="PF02834">
    <property type="entry name" value="LigT_PEase"/>
    <property type="match status" value="1"/>
</dbReference>